<keyword evidence="2" id="KW-1185">Reference proteome</keyword>
<reference evidence="1 2" key="1">
    <citation type="submission" date="2020-08" db="EMBL/GenBank/DDBJ databases">
        <title>Genomic Encyclopedia of Type Strains, Phase IV (KMG-IV): sequencing the most valuable type-strain genomes for metagenomic binning, comparative biology and taxonomic classification.</title>
        <authorList>
            <person name="Goeker M."/>
        </authorList>
    </citation>
    <scope>NUCLEOTIDE SEQUENCE [LARGE SCALE GENOMIC DNA]</scope>
    <source>
        <strain evidence="1 2">DSM 12251</strain>
    </source>
</reference>
<dbReference type="RefSeq" id="WP_184206708.1">
    <property type="nucleotide sequence ID" value="NZ_JACHIF010000002.1"/>
</dbReference>
<dbReference type="Proteomes" id="UP000534294">
    <property type="component" value="Unassembled WGS sequence"/>
</dbReference>
<evidence type="ECO:0000313" key="1">
    <source>
        <dbReference type="EMBL" id="MBB5037128.1"/>
    </source>
</evidence>
<proteinExistence type="predicted"/>
<name>A0A7W8DP69_9BACT</name>
<dbReference type="AlphaFoldDB" id="A0A7W8DP69"/>
<organism evidence="1 2">
    <name type="scientific">Prosthecobacter dejongeii</name>
    <dbReference type="NCBI Taxonomy" id="48465"/>
    <lineage>
        <taxon>Bacteria</taxon>
        <taxon>Pseudomonadati</taxon>
        <taxon>Verrucomicrobiota</taxon>
        <taxon>Verrucomicrobiia</taxon>
        <taxon>Verrucomicrobiales</taxon>
        <taxon>Verrucomicrobiaceae</taxon>
        <taxon>Prosthecobacter</taxon>
    </lineage>
</organism>
<accession>A0A7W8DP69</accession>
<comment type="caution">
    <text evidence="1">The sequence shown here is derived from an EMBL/GenBank/DDBJ whole genome shotgun (WGS) entry which is preliminary data.</text>
</comment>
<protein>
    <submittedName>
        <fullName evidence="1">Uncharacterized protein</fullName>
    </submittedName>
</protein>
<evidence type="ECO:0000313" key="2">
    <source>
        <dbReference type="Proteomes" id="UP000534294"/>
    </source>
</evidence>
<gene>
    <name evidence="1" type="ORF">HNQ64_001370</name>
</gene>
<sequence length="146" mass="15375">MSPNTATSLLGLALQPAETPDTDSIHQNAASLIYEARGLQTDGPTMAAVQGCLRGLSRLDLSVLQAHVLLCYAQSPAWTAETLAKDLCIPTESALHAIAELFQRGLILCPHEGKTLITIQGTTQAAIIIGCTSLAQAANLLGRKTR</sequence>
<dbReference type="EMBL" id="JACHIF010000002">
    <property type="protein sequence ID" value="MBB5037128.1"/>
    <property type="molecule type" value="Genomic_DNA"/>
</dbReference>